<evidence type="ECO:0000259" key="7">
    <source>
        <dbReference type="Pfam" id="PF01494"/>
    </source>
</evidence>
<accession>A0A545VBS2</accession>
<dbReference type="Pfam" id="PF13450">
    <property type="entry name" value="NAD_binding_8"/>
    <property type="match status" value="1"/>
</dbReference>
<feature type="domain" description="FAD-binding" evidence="7">
    <location>
        <begin position="390"/>
        <end position="463"/>
    </location>
</feature>
<keyword evidence="3" id="KW-0274">FAD</keyword>
<organism evidence="8 9">
    <name type="scientific">Cordyceps javanica</name>
    <dbReference type="NCBI Taxonomy" id="43265"/>
    <lineage>
        <taxon>Eukaryota</taxon>
        <taxon>Fungi</taxon>
        <taxon>Dikarya</taxon>
        <taxon>Ascomycota</taxon>
        <taxon>Pezizomycotina</taxon>
        <taxon>Sordariomycetes</taxon>
        <taxon>Hypocreomycetidae</taxon>
        <taxon>Hypocreales</taxon>
        <taxon>Cordycipitaceae</taxon>
        <taxon>Cordyceps</taxon>
    </lineage>
</organism>
<dbReference type="EMBL" id="SPUK01000002">
    <property type="protein sequence ID" value="TQV99192.1"/>
    <property type="molecule type" value="Genomic_DNA"/>
</dbReference>
<dbReference type="GO" id="GO:0071949">
    <property type="term" value="F:FAD binding"/>
    <property type="evidence" value="ECO:0007669"/>
    <property type="project" value="InterPro"/>
</dbReference>
<evidence type="ECO:0000256" key="6">
    <source>
        <dbReference type="SAM" id="MobiDB-lite"/>
    </source>
</evidence>
<feature type="region of interest" description="Disordered" evidence="6">
    <location>
        <begin position="337"/>
        <end position="360"/>
    </location>
</feature>
<dbReference type="PANTHER" id="PTHR47178:SF5">
    <property type="entry name" value="FAD-BINDING DOMAIN-CONTAINING PROTEIN"/>
    <property type="match status" value="1"/>
</dbReference>
<reference evidence="8 9" key="1">
    <citation type="journal article" date="2019" name="Appl. Microbiol. Biotechnol.">
        <title>Genome sequence of Isaria javanica and comparative genome analysis insights into family S53 peptidase evolution in fungal entomopathogens.</title>
        <authorList>
            <person name="Lin R."/>
            <person name="Zhang X."/>
            <person name="Xin B."/>
            <person name="Zou M."/>
            <person name="Gao Y."/>
            <person name="Qin F."/>
            <person name="Hu Q."/>
            <person name="Xie B."/>
            <person name="Cheng X."/>
        </authorList>
    </citation>
    <scope>NUCLEOTIDE SEQUENCE [LARGE SCALE GENOMIC DNA]</scope>
    <source>
        <strain evidence="8 9">IJ1G</strain>
    </source>
</reference>
<keyword evidence="4" id="KW-0560">Oxidoreductase</keyword>
<evidence type="ECO:0000256" key="1">
    <source>
        <dbReference type="ARBA" id="ARBA00001974"/>
    </source>
</evidence>
<dbReference type="Pfam" id="PF01494">
    <property type="entry name" value="FAD_binding_3"/>
    <property type="match status" value="1"/>
</dbReference>
<name>A0A545VBS2_9HYPO</name>
<comment type="cofactor">
    <cofactor evidence="1">
        <name>FAD</name>
        <dbReference type="ChEBI" id="CHEBI:57692"/>
    </cofactor>
</comment>
<protein>
    <submittedName>
        <fullName evidence="8">FAD dependent oxidoreductase</fullName>
    </submittedName>
</protein>
<dbReference type="PRINTS" id="PR00420">
    <property type="entry name" value="RNGMNOXGNASE"/>
</dbReference>
<sequence>MPQQRVLIVGGGLGGLALAQGLLRAVPPIPFHVFERDPSPSARAQGYRIRIAGEPALAALLPPHLFAALEATAAVDPIVPGHAVDALTGRVDSEAAVMRGPPPGATRTQDGRGGGGKMYNVDRAVLRDILLQGLEEEGHISYGKKFESYQLVEHEEDAGSSVVEVRFTDGTAERGTLLVGADGVRSAVRRQLLPGFPVVDTQGRAVFGKTDLTEAAAATLPEECLVGMCLASVPSQPTRPPVTSAHDREDPSRLLFEVMRFDPAARSRPGFAVRPPRDYIYWVLCTREDVTDAHVLGGGGGGGLDALLALSGAESAELARSVMRDWHEPLVRAIVGEALPPPPNNNNNNNKINEGGTTKTTTTTTATLAFVSCTKDGLSESWARLRRRDHPQRAGAPVTLVGDAAHPMPPVGGVGANSAFQDALELCEALTGAATTASTTSSSSALAAYEKTMVERVVEAVERSSQGAVRFFGMKPPEELKPVQF</sequence>
<dbReference type="SUPFAM" id="SSF51905">
    <property type="entry name" value="FAD/NAD(P)-binding domain"/>
    <property type="match status" value="1"/>
</dbReference>
<keyword evidence="5" id="KW-0503">Monooxygenase</keyword>
<feature type="compositionally biased region" description="Low complexity" evidence="6">
    <location>
        <begin position="345"/>
        <end position="360"/>
    </location>
</feature>
<comment type="caution">
    <text evidence="8">The sequence shown here is derived from an EMBL/GenBank/DDBJ whole genome shotgun (WGS) entry which is preliminary data.</text>
</comment>
<evidence type="ECO:0000313" key="9">
    <source>
        <dbReference type="Proteomes" id="UP000315783"/>
    </source>
</evidence>
<gene>
    <name evidence="8" type="ORF">IF1G_01407</name>
</gene>
<keyword evidence="9" id="KW-1185">Reference proteome</keyword>
<dbReference type="InterPro" id="IPR036188">
    <property type="entry name" value="FAD/NAD-bd_sf"/>
</dbReference>
<dbReference type="InterPro" id="IPR002938">
    <property type="entry name" value="FAD-bd"/>
</dbReference>
<feature type="region of interest" description="Disordered" evidence="6">
    <location>
        <begin position="96"/>
        <end position="116"/>
    </location>
</feature>
<proteinExistence type="predicted"/>
<dbReference type="PANTHER" id="PTHR47178">
    <property type="entry name" value="MONOOXYGENASE, FAD-BINDING"/>
    <property type="match status" value="1"/>
</dbReference>
<dbReference type="Proteomes" id="UP000315783">
    <property type="component" value="Unassembled WGS sequence"/>
</dbReference>
<dbReference type="Gene3D" id="3.50.50.60">
    <property type="entry name" value="FAD/NAD(P)-binding domain"/>
    <property type="match status" value="2"/>
</dbReference>
<evidence type="ECO:0000256" key="4">
    <source>
        <dbReference type="ARBA" id="ARBA00023002"/>
    </source>
</evidence>
<evidence type="ECO:0000313" key="8">
    <source>
        <dbReference type="EMBL" id="TQV99192.1"/>
    </source>
</evidence>
<evidence type="ECO:0000256" key="5">
    <source>
        <dbReference type="ARBA" id="ARBA00023033"/>
    </source>
</evidence>
<keyword evidence="2" id="KW-0285">Flavoprotein</keyword>
<dbReference type="GO" id="GO:0004497">
    <property type="term" value="F:monooxygenase activity"/>
    <property type="evidence" value="ECO:0007669"/>
    <property type="project" value="UniProtKB-KW"/>
</dbReference>
<evidence type="ECO:0000256" key="2">
    <source>
        <dbReference type="ARBA" id="ARBA00022630"/>
    </source>
</evidence>
<dbReference type="STRING" id="43265.A0A545VBS2"/>
<dbReference type="OrthoDB" id="655030at2759"/>
<dbReference type="AlphaFoldDB" id="A0A545VBS2"/>
<evidence type="ECO:0000256" key="3">
    <source>
        <dbReference type="ARBA" id="ARBA00022827"/>
    </source>
</evidence>